<dbReference type="GO" id="GO:0016491">
    <property type="term" value="F:oxidoreductase activity"/>
    <property type="evidence" value="ECO:0007669"/>
    <property type="project" value="UniProtKB-KW"/>
</dbReference>
<dbReference type="Pfam" id="PF02852">
    <property type="entry name" value="Pyr_redox_dim"/>
    <property type="match status" value="1"/>
</dbReference>
<evidence type="ECO:0000256" key="3">
    <source>
        <dbReference type="ARBA" id="ARBA00022630"/>
    </source>
</evidence>
<dbReference type="InterPro" id="IPR023753">
    <property type="entry name" value="FAD/NAD-binding_dom"/>
</dbReference>
<dbReference type="PROSITE" id="PS50206">
    <property type="entry name" value="RHODANESE_3"/>
    <property type="match status" value="1"/>
</dbReference>
<feature type="domain" description="Rhodanese" evidence="7">
    <location>
        <begin position="516"/>
        <end position="603"/>
    </location>
</feature>
<evidence type="ECO:0000256" key="5">
    <source>
        <dbReference type="ARBA" id="ARBA00023002"/>
    </source>
</evidence>
<evidence type="ECO:0000313" key="9">
    <source>
        <dbReference type="Proteomes" id="UP001270362"/>
    </source>
</evidence>
<dbReference type="Pfam" id="PF00581">
    <property type="entry name" value="Rhodanese"/>
    <property type="match status" value="1"/>
</dbReference>
<keyword evidence="6" id="KW-0676">Redox-active center</keyword>
<sequence length="608" mass="65785">MRLRWPGSGYLHRHLYLRPTPQRSLVTESPSQHSFFLISRSHHTQIIMSTARKNIIIVGGVAGGMSCATRLRRLDEHANITVIEKGPFVSYANCGIPYALGGIIPNESQLYVQTPEKIHKWFNIDVRTNTELLSIDRTAETVTVRNNEKVESLEYDKLVLALGAAPLVPPIDGVSASHVFHLTTIPDLQHIKAYIATHSVTSAVVIGGAFIGLEAAENLKALGLDVTVVEKSSHVFPLADADMAHPIKRELERNGVKVITDTTVTRITTHQSATGAVHLSNHDPIRADLVILATGIRGRTDIPAAAGLQVGKTGLSVNKFMQTSDPDIYAVGDLVETYDRVQDRNVRLALAGPANRQGRLAADHICGREIAYRGNVGASVCKVFDQAIGQVGVSGAQLDLAGVRHECVTVHPAHHATYYPGAQKLIIRLHFETGTGRLLGAQVTGTESVDKQTDILAVALQAGMTVEDLEHLELAYAPPFGGAKDPVNMAGFVAGNVVRGDVEIVHAADFATGKLRLEDYLVLDVRSADEFASGHVAGAVNVNLGELRQRVGELDKSAKVLVYCFVGYRGYLAHRILTQEGFHVVNLDGGFRSVVEGGFDRHLMVESD</sequence>
<comment type="cofactor">
    <cofactor evidence="1">
        <name>FAD</name>
        <dbReference type="ChEBI" id="CHEBI:57692"/>
    </cofactor>
</comment>
<dbReference type="Pfam" id="PF07992">
    <property type="entry name" value="Pyr_redox_2"/>
    <property type="match status" value="1"/>
</dbReference>
<gene>
    <name evidence="8" type="ORF">B0T22DRAFT_463366</name>
</gene>
<dbReference type="Gene3D" id="3.50.50.60">
    <property type="entry name" value="FAD/NAD(P)-binding domain"/>
    <property type="match status" value="2"/>
</dbReference>
<evidence type="ECO:0000256" key="2">
    <source>
        <dbReference type="ARBA" id="ARBA00009130"/>
    </source>
</evidence>
<dbReference type="PRINTS" id="PR00368">
    <property type="entry name" value="FADPNR"/>
</dbReference>
<dbReference type="PANTHER" id="PTHR43429:SF1">
    <property type="entry name" value="NAD(P)H SULFUR OXIDOREDUCTASE (COA-DEPENDENT)"/>
    <property type="match status" value="1"/>
</dbReference>
<dbReference type="InterPro" id="IPR004099">
    <property type="entry name" value="Pyr_nucl-diS_OxRdtase_dimer"/>
</dbReference>
<comment type="caution">
    <text evidence="8">The sequence shown here is derived from an EMBL/GenBank/DDBJ whole genome shotgun (WGS) entry which is preliminary data.</text>
</comment>
<dbReference type="Gene3D" id="3.40.250.10">
    <property type="entry name" value="Rhodanese-like domain"/>
    <property type="match status" value="1"/>
</dbReference>
<name>A0AAE1CEA0_9PEZI</name>
<evidence type="ECO:0000259" key="7">
    <source>
        <dbReference type="PROSITE" id="PS50206"/>
    </source>
</evidence>
<dbReference type="SUPFAM" id="SSF55424">
    <property type="entry name" value="FAD/NAD-linked reductases, dimerisation (C-terminal) domain"/>
    <property type="match status" value="1"/>
</dbReference>
<organism evidence="8 9">
    <name type="scientific">Podospora appendiculata</name>
    <dbReference type="NCBI Taxonomy" id="314037"/>
    <lineage>
        <taxon>Eukaryota</taxon>
        <taxon>Fungi</taxon>
        <taxon>Dikarya</taxon>
        <taxon>Ascomycota</taxon>
        <taxon>Pezizomycotina</taxon>
        <taxon>Sordariomycetes</taxon>
        <taxon>Sordariomycetidae</taxon>
        <taxon>Sordariales</taxon>
        <taxon>Podosporaceae</taxon>
        <taxon>Podospora</taxon>
    </lineage>
</organism>
<keyword evidence="3" id="KW-0285">Flavoprotein</keyword>
<dbReference type="InterPro" id="IPR036873">
    <property type="entry name" value="Rhodanese-like_dom_sf"/>
</dbReference>
<comment type="similarity">
    <text evidence="2">Belongs to the class-III pyridine nucleotide-disulfide oxidoreductase family.</text>
</comment>
<keyword evidence="4" id="KW-0274">FAD</keyword>
<dbReference type="Proteomes" id="UP001270362">
    <property type="component" value="Unassembled WGS sequence"/>
</dbReference>
<dbReference type="AlphaFoldDB" id="A0AAE1CEA0"/>
<dbReference type="PANTHER" id="PTHR43429">
    <property type="entry name" value="PYRIDINE NUCLEOTIDE-DISULFIDE OXIDOREDUCTASE DOMAIN-CONTAINING"/>
    <property type="match status" value="1"/>
</dbReference>
<dbReference type="SUPFAM" id="SSF52821">
    <property type="entry name" value="Rhodanese/Cell cycle control phosphatase"/>
    <property type="match status" value="1"/>
</dbReference>
<keyword evidence="9" id="KW-1185">Reference proteome</keyword>
<dbReference type="InterPro" id="IPR036188">
    <property type="entry name" value="FAD/NAD-bd_sf"/>
</dbReference>
<evidence type="ECO:0000256" key="1">
    <source>
        <dbReference type="ARBA" id="ARBA00001974"/>
    </source>
</evidence>
<evidence type="ECO:0000313" key="8">
    <source>
        <dbReference type="EMBL" id="KAK3690331.1"/>
    </source>
</evidence>
<evidence type="ECO:0000256" key="6">
    <source>
        <dbReference type="ARBA" id="ARBA00023284"/>
    </source>
</evidence>
<dbReference type="InterPro" id="IPR050260">
    <property type="entry name" value="FAD-bd_OxRdtase"/>
</dbReference>
<dbReference type="SUPFAM" id="SSF51905">
    <property type="entry name" value="FAD/NAD(P)-binding domain"/>
    <property type="match status" value="1"/>
</dbReference>
<proteinExistence type="inferred from homology"/>
<protein>
    <recommendedName>
        <fullName evidence="7">Rhodanese domain-containing protein</fullName>
    </recommendedName>
</protein>
<dbReference type="InterPro" id="IPR016156">
    <property type="entry name" value="FAD/NAD-linked_Rdtase_dimer_sf"/>
</dbReference>
<keyword evidence="5" id="KW-0560">Oxidoreductase</keyword>
<dbReference type="PRINTS" id="PR00411">
    <property type="entry name" value="PNDRDTASEI"/>
</dbReference>
<evidence type="ECO:0000256" key="4">
    <source>
        <dbReference type="ARBA" id="ARBA00022827"/>
    </source>
</evidence>
<dbReference type="InterPro" id="IPR001763">
    <property type="entry name" value="Rhodanese-like_dom"/>
</dbReference>
<dbReference type="SMART" id="SM00450">
    <property type="entry name" value="RHOD"/>
    <property type="match status" value="1"/>
</dbReference>
<accession>A0AAE1CEA0</accession>
<reference evidence="8" key="2">
    <citation type="submission" date="2023-06" db="EMBL/GenBank/DDBJ databases">
        <authorList>
            <consortium name="Lawrence Berkeley National Laboratory"/>
            <person name="Haridas S."/>
            <person name="Hensen N."/>
            <person name="Bonometti L."/>
            <person name="Westerberg I."/>
            <person name="Brannstrom I.O."/>
            <person name="Guillou S."/>
            <person name="Cros-Aarteil S."/>
            <person name="Calhoun S."/>
            <person name="Kuo A."/>
            <person name="Mondo S."/>
            <person name="Pangilinan J."/>
            <person name="Riley R."/>
            <person name="Labutti K."/>
            <person name="Andreopoulos B."/>
            <person name="Lipzen A."/>
            <person name="Chen C."/>
            <person name="Yanf M."/>
            <person name="Daum C."/>
            <person name="Ng V."/>
            <person name="Clum A."/>
            <person name="Steindorff A."/>
            <person name="Ohm R."/>
            <person name="Martin F."/>
            <person name="Silar P."/>
            <person name="Natvig D."/>
            <person name="Lalanne C."/>
            <person name="Gautier V."/>
            <person name="Ament-Velasquez S.L."/>
            <person name="Kruys A."/>
            <person name="Hutchinson M.I."/>
            <person name="Powell A.J."/>
            <person name="Barry K."/>
            <person name="Miller A.N."/>
            <person name="Grigoriev I.V."/>
            <person name="Debuchy R."/>
            <person name="Gladieux P."/>
            <person name="Thoren M.H."/>
            <person name="Johannesson H."/>
        </authorList>
    </citation>
    <scope>NUCLEOTIDE SEQUENCE</scope>
    <source>
        <strain evidence="8">CBS 314.62</strain>
    </source>
</reference>
<dbReference type="EMBL" id="JAULSO010000002">
    <property type="protein sequence ID" value="KAK3690331.1"/>
    <property type="molecule type" value="Genomic_DNA"/>
</dbReference>
<reference evidence="8" key="1">
    <citation type="journal article" date="2023" name="Mol. Phylogenet. Evol.">
        <title>Genome-scale phylogeny and comparative genomics of the fungal order Sordariales.</title>
        <authorList>
            <person name="Hensen N."/>
            <person name="Bonometti L."/>
            <person name="Westerberg I."/>
            <person name="Brannstrom I.O."/>
            <person name="Guillou S."/>
            <person name="Cros-Aarteil S."/>
            <person name="Calhoun S."/>
            <person name="Haridas S."/>
            <person name="Kuo A."/>
            <person name="Mondo S."/>
            <person name="Pangilinan J."/>
            <person name="Riley R."/>
            <person name="LaButti K."/>
            <person name="Andreopoulos B."/>
            <person name="Lipzen A."/>
            <person name="Chen C."/>
            <person name="Yan M."/>
            <person name="Daum C."/>
            <person name="Ng V."/>
            <person name="Clum A."/>
            <person name="Steindorff A."/>
            <person name="Ohm R.A."/>
            <person name="Martin F."/>
            <person name="Silar P."/>
            <person name="Natvig D.O."/>
            <person name="Lalanne C."/>
            <person name="Gautier V."/>
            <person name="Ament-Velasquez S.L."/>
            <person name="Kruys A."/>
            <person name="Hutchinson M.I."/>
            <person name="Powell A.J."/>
            <person name="Barry K."/>
            <person name="Miller A.N."/>
            <person name="Grigoriev I.V."/>
            <person name="Debuchy R."/>
            <person name="Gladieux P."/>
            <person name="Hiltunen Thoren M."/>
            <person name="Johannesson H."/>
        </authorList>
    </citation>
    <scope>NUCLEOTIDE SEQUENCE</scope>
    <source>
        <strain evidence="8">CBS 314.62</strain>
    </source>
</reference>